<evidence type="ECO:0000256" key="1">
    <source>
        <dbReference type="SAM" id="Phobius"/>
    </source>
</evidence>
<protein>
    <submittedName>
        <fullName evidence="2">Uncharacterized protein</fullName>
    </submittedName>
</protein>
<name>A0AA88YIG4_PINIB</name>
<keyword evidence="1" id="KW-0812">Transmembrane</keyword>
<proteinExistence type="predicted"/>
<accession>A0AA88YIG4</accession>
<feature type="transmembrane region" description="Helical" evidence="1">
    <location>
        <begin position="65"/>
        <end position="88"/>
    </location>
</feature>
<dbReference type="Proteomes" id="UP001186944">
    <property type="component" value="Unassembled WGS sequence"/>
</dbReference>
<reference evidence="2" key="1">
    <citation type="submission" date="2019-08" db="EMBL/GenBank/DDBJ databases">
        <title>The improved chromosome-level genome for the pearl oyster Pinctada fucata martensii using PacBio sequencing and Hi-C.</title>
        <authorList>
            <person name="Zheng Z."/>
        </authorList>
    </citation>
    <scope>NUCLEOTIDE SEQUENCE</scope>
    <source>
        <strain evidence="2">ZZ-2019</strain>
        <tissue evidence="2">Adductor muscle</tissue>
    </source>
</reference>
<feature type="transmembrane region" description="Helical" evidence="1">
    <location>
        <begin position="6"/>
        <end position="29"/>
    </location>
</feature>
<gene>
    <name evidence="2" type="ORF">FSP39_010309</name>
</gene>
<dbReference type="EMBL" id="VSWD01000005">
    <property type="protein sequence ID" value="KAK3102296.1"/>
    <property type="molecule type" value="Genomic_DNA"/>
</dbReference>
<evidence type="ECO:0000313" key="2">
    <source>
        <dbReference type="EMBL" id="KAK3102296.1"/>
    </source>
</evidence>
<evidence type="ECO:0000313" key="3">
    <source>
        <dbReference type="Proteomes" id="UP001186944"/>
    </source>
</evidence>
<sequence length="225" mass="24348">MGCGDAFGAICGLGCFLGISLVLQGAGLFSPRWATISITNTSSECYLGLVSSDCDDSTRESNRAVLGLQATSFAVILLTNIVSFINLLCCNNDDDDDGDSKGPCTVCLGCSVILYPMTATSRRVVATRNKVVAIRSRVVSIRSRVVSIRSRVVLLFFHKNGPGLLRMRYGLSTTTPLRIATTPLRVAKTPLRLRYDKSIRNEVVGNFEHVQKFSVSSRIATDCQG</sequence>
<keyword evidence="1" id="KW-0472">Membrane</keyword>
<dbReference type="AlphaFoldDB" id="A0AA88YIG4"/>
<keyword evidence="3" id="KW-1185">Reference proteome</keyword>
<keyword evidence="1" id="KW-1133">Transmembrane helix</keyword>
<organism evidence="2 3">
    <name type="scientific">Pinctada imbricata</name>
    <name type="common">Atlantic pearl-oyster</name>
    <name type="synonym">Pinctada martensii</name>
    <dbReference type="NCBI Taxonomy" id="66713"/>
    <lineage>
        <taxon>Eukaryota</taxon>
        <taxon>Metazoa</taxon>
        <taxon>Spiralia</taxon>
        <taxon>Lophotrochozoa</taxon>
        <taxon>Mollusca</taxon>
        <taxon>Bivalvia</taxon>
        <taxon>Autobranchia</taxon>
        <taxon>Pteriomorphia</taxon>
        <taxon>Pterioida</taxon>
        <taxon>Pterioidea</taxon>
        <taxon>Pteriidae</taxon>
        <taxon>Pinctada</taxon>
    </lineage>
</organism>
<comment type="caution">
    <text evidence="2">The sequence shown here is derived from an EMBL/GenBank/DDBJ whole genome shotgun (WGS) entry which is preliminary data.</text>
</comment>